<organism evidence="1 2">
    <name type="scientific">Staphylococcus phage SA11</name>
    <dbReference type="NCBI Taxonomy" id="2927988"/>
    <lineage>
        <taxon>Viruses</taxon>
        <taxon>Duplodnaviria</taxon>
        <taxon>Heunggongvirae</taxon>
        <taxon>Uroviricota</taxon>
        <taxon>Caudoviricetes</taxon>
        <taxon>Herelleviridae</taxon>
        <taxon>Twortvirinae</taxon>
        <taxon>Silviavirus</taxon>
        <taxon>Silviavirus SA11</taxon>
    </lineage>
</organism>
<dbReference type="EMBL" id="JX194239">
    <property type="protein sequence ID" value="AFO70636.1"/>
    <property type="molecule type" value="Genomic_DNA"/>
</dbReference>
<reference evidence="1 2" key="1">
    <citation type="journal article" date="2012" name="J. Virol.">
        <title>Complete Genome of Staphylococcus aureus Phage SA11.</title>
        <authorList>
            <person name="Kim M.S."/>
            <person name="Hyung H."/>
        </authorList>
    </citation>
    <scope>NUCLEOTIDE SEQUENCE [LARGE SCALE GENOMIC DNA]</scope>
</reference>
<name>I7D9X7_9CAUD</name>
<dbReference type="KEGG" id="vg:14013473"/>
<keyword evidence="2" id="KW-1185">Reference proteome</keyword>
<dbReference type="Proteomes" id="UP000002889">
    <property type="component" value="Segment"/>
</dbReference>
<proteinExistence type="predicted"/>
<protein>
    <submittedName>
        <fullName evidence="1">Uncharacterized protein</fullName>
    </submittedName>
</protein>
<dbReference type="RefSeq" id="YP_007005524.1">
    <property type="nucleotide sequence ID" value="NC_019511.1"/>
</dbReference>
<accession>I7D9X7</accession>
<evidence type="ECO:0000313" key="1">
    <source>
        <dbReference type="EMBL" id="AFO70636.1"/>
    </source>
</evidence>
<dbReference type="GeneID" id="14013473"/>
<evidence type="ECO:0000313" key="2">
    <source>
        <dbReference type="Proteomes" id="UP000002889"/>
    </source>
</evidence>
<sequence length="65" mass="7859">MNNKQLEQLYNEANRVLNKDIDDVSYVNAHRMIKDFLDLPIENKEKRETLKELYLILNKFYKVGE</sequence>